<evidence type="ECO:0000313" key="2">
    <source>
        <dbReference type="Proteomes" id="UP000789706"/>
    </source>
</evidence>
<dbReference type="EMBL" id="CAJVPK010001138">
    <property type="protein sequence ID" value="CAG8573097.1"/>
    <property type="molecule type" value="Genomic_DNA"/>
</dbReference>
<proteinExistence type="predicted"/>
<gene>
    <name evidence="1" type="ORF">DEBURN_LOCUS8184</name>
</gene>
<accession>A0A9N9FZ13</accession>
<name>A0A9N9FZ13_9GLOM</name>
<sequence>MDILAKQYFLEEILCTHSRLMNHFCVWEGGEGRDKKPSPYLVDCVPYSTLFPFFSIFSNSNSKSKEVPRPFNQEVEDEERQKILCRARSVR</sequence>
<evidence type="ECO:0000313" key="1">
    <source>
        <dbReference type="EMBL" id="CAG8573097.1"/>
    </source>
</evidence>
<keyword evidence="2" id="KW-1185">Reference proteome</keyword>
<reference evidence="1" key="1">
    <citation type="submission" date="2021-06" db="EMBL/GenBank/DDBJ databases">
        <authorList>
            <person name="Kallberg Y."/>
            <person name="Tangrot J."/>
            <person name="Rosling A."/>
        </authorList>
    </citation>
    <scope>NUCLEOTIDE SEQUENCE</scope>
    <source>
        <strain evidence="1">AZ414A</strain>
    </source>
</reference>
<dbReference type="AlphaFoldDB" id="A0A9N9FZ13"/>
<comment type="caution">
    <text evidence="1">The sequence shown here is derived from an EMBL/GenBank/DDBJ whole genome shotgun (WGS) entry which is preliminary data.</text>
</comment>
<dbReference type="Proteomes" id="UP000789706">
    <property type="component" value="Unassembled WGS sequence"/>
</dbReference>
<organism evidence="1 2">
    <name type="scientific">Diversispora eburnea</name>
    <dbReference type="NCBI Taxonomy" id="1213867"/>
    <lineage>
        <taxon>Eukaryota</taxon>
        <taxon>Fungi</taxon>
        <taxon>Fungi incertae sedis</taxon>
        <taxon>Mucoromycota</taxon>
        <taxon>Glomeromycotina</taxon>
        <taxon>Glomeromycetes</taxon>
        <taxon>Diversisporales</taxon>
        <taxon>Diversisporaceae</taxon>
        <taxon>Diversispora</taxon>
    </lineage>
</organism>
<protein>
    <submittedName>
        <fullName evidence="1">10996_t:CDS:1</fullName>
    </submittedName>
</protein>